<sequence length="618" mass="65305">MAAMDEVDPFDVRFVRSATGLLREFNDAGALVAADVHVALQLGRLCGETDERVLLAAAFAVRGPRLGHVCVDLLGIGASVVVEGDAAVDLSVLAWPEPDEWVAAVAASPLVVAAGGEDRPLRLEGPRLYLDRYWREERQVARDLASRARAPVAGVDDDRLAAGLSRLFGGATADDLQRRAAETAVRRHLTVVAGGPGTGKTTTVARILALLHEQAEATGRAPLVALVAPTGKAAARLEEAVHEAARDMPVSPALRGRLLESSASTLHRLLGWKPGNRARFRHDRFNRLPHDVVIVDETSMVSLTLMARLLEAVRPTARLVLVGDPEQLASVEAGAVLGDIVGPASDAEGAADGAGVADAIVVLRRVHRFAGTIAPLARAIQSGDADRVVEVLRSGARDVRWIEEDAAAGASLPAVRETVVEAGGPLVAAAVDGDGRAALDALGRFRLLCAHRRGPYGVGGWTAQVEAWLTAGVDGFAAVGEWYAGRPVLYTENDYGLRLYNGDTGVVVASGVGGGLRVAFERRGELVELSPQRLGRVETVHAMTVHKAQGSQFERVALLLPDPTSPILTRELLYTAATRAQKELLLVGTEAAVRAAVERPIARASGLRDLLWESASAD</sequence>
<comment type="catalytic activity">
    <reaction evidence="11">
        <text>ATP + H2O = ADP + phosphate + H(+)</text>
        <dbReference type="Rhea" id="RHEA:13065"/>
        <dbReference type="ChEBI" id="CHEBI:15377"/>
        <dbReference type="ChEBI" id="CHEBI:15378"/>
        <dbReference type="ChEBI" id="CHEBI:30616"/>
        <dbReference type="ChEBI" id="CHEBI:43474"/>
        <dbReference type="ChEBI" id="CHEBI:456216"/>
        <dbReference type="EC" id="5.6.2.3"/>
    </reaction>
</comment>
<comment type="subunit">
    <text evidence="11">Heterotrimer of RecB, RecC and RecD. All subunits contribute to DNA-binding.</text>
</comment>
<dbReference type="CDD" id="cd17933">
    <property type="entry name" value="DEXSc_RecD-like"/>
    <property type="match status" value="1"/>
</dbReference>
<evidence type="ECO:0000256" key="4">
    <source>
        <dbReference type="ARBA" id="ARBA00022801"/>
    </source>
</evidence>
<dbReference type="GO" id="GO:0009338">
    <property type="term" value="C:exodeoxyribonuclease V complex"/>
    <property type="evidence" value="ECO:0007669"/>
    <property type="project" value="InterPro"/>
</dbReference>
<dbReference type="InterPro" id="IPR027417">
    <property type="entry name" value="P-loop_NTPase"/>
</dbReference>
<keyword evidence="5 11" id="KW-0347">Helicase</keyword>
<dbReference type="NCBIfam" id="TIGR01447">
    <property type="entry name" value="recD"/>
    <property type="match status" value="1"/>
</dbReference>
<keyword evidence="2 11" id="KW-0547">Nucleotide-binding</keyword>
<organism evidence="13">
    <name type="scientific">uncultured Acidimicrobiales bacterium</name>
    <dbReference type="NCBI Taxonomy" id="310071"/>
    <lineage>
        <taxon>Bacteria</taxon>
        <taxon>Bacillati</taxon>
        <taxon>Actinomycetota</taxon>
        <taxon>Acidimicrobiia</taxon>
        <taxon>Acidimicrobiales</taxon>
        <taxon>environmental samples</taxon>
    </lineage>
</organism>
<keyword evidence="8 11" id="KW-0238">DNA-binding</keyword>
<name>A0A6J4I703_9ACTN</name>
<dbReference type="GO" id="GO:0043139">
    <property type="term" value="F:5'-3' DNA helicase activity"/>
    <property type="evidence" value="ECO:0007669"/>
    <property type="project" value="UniProtKB-UniRule"/>
</dbReference>
<protein>
    <recommendedName>
        <fullName evidence="11">RecBCD enzyme subunit RecD</fullName>
        <ecNumber evidence="11">5.6.2.3</ecNumber>
    </recommendedName>
    <alternativeName>
        <fullName evidence="11">DNA 5'-3' helicase subunit RecD</fullName>
    </alternativeName>
    <alternativeName>
        <fullName evidence="11">Exonuclease V subunit RecD</fullName>
        <shortName evidence="11">ExoV subunit RecD</shortName>
    </alternativeName>
    <alternativeName>
        <fullName evidence="11">Helicase/nuclease RecBCD subunit RecD</fullName>
    </alternativeName>
</protein>
<keyword evidence="7 11" id="KW-0067">ATP-binding</keyword>
<dbReference type="CDD" id="cd18809">
    <property type="entry name" value="SF1_C_RecD"/>
    <property type="match status" value="1"/>
</dbReference>
<dbReference type="InterPro" id="IPR006344">
    <property type="entry name" value="RecD"/>
</dbReference>
<accession>A0A6J4I703</accession>
<evidence type="ECO:0000256" key="7">
    <source>
        <dbReference type="ARBA" id="ARBA00022840"/>
    </source>
</evidence>
<dbReference type="EC" id="5.6.2.3" evidence="11"/>
<dbReference type="InterPro" id="IPR050534">
    <property type="entry name" value="Coronavir_polyprotein_1ab"/>
</dbReference>
<dbReference type="GO" id="GO:0017116">
    <property type="term" value="F:single-stranded DNA helicase activity"/>
    <property type="evidence" value="ECO:0007669"/>
    <property type="project" value="TreeGrafter"/>
</dbReference>
<comment type="miscellaneous">
    <text evidence="11">In the RecBCD complex, RecB has a slow 3'-5' helicase, an exonuclease activity and loads RecA onto ssDNA, RecD has a fast 5'-3' helicase activity, while RecC stimulates the ATPase and processivity of the RecB helicase and contributes to recognition of the Chi site.</text>
</comment>
<dbReference type="Gene3D" id="1.10.10.1020">
    <property type="entry name" value="RecBCD complex, subunit RecD, N-terminal domain"/>
    <property type="match status" value="1"/>
</dbReference>
<keyword evidence="1 11" id="KW-0540">Nuclease</keyword>
<gene>
    <name evidence="11" type="primary">recD</name>
    <name evidence="13" type="ORF">AVDCRST_MAG50-1872</name>
</gene>
<reference evidence="13" key="1">
    <citation type="submission" date="2020-02" db="EMBL/GenBank/DDBJ databases">
        <authorList>
            <person name="Meier V. D."/>
        </authorList>
    </citation>
    <scope>NUCLEOTIDE SEQUENCE</scope>
    <source>
        <strain evidence="13">AVDCRST_MAG50</strain>
    </source>
</reference>
<dbReference type="InterPro" id="IPR049550">
    <property type="entry name" value="RecD_N"/>
</dbReference>
<evidence type="ECO:0000256" key="9">
    <source>
        <dbReference type="ARBA" id="ARBA00023204"/>
    </source>
</evidence>
<dbReference type="SUPFAM" id="SSF52540">
    <property type="entry name" value="P-loop containing nucleoside triphosphate hydrolases"/>
    <property type="match status" value="2"/>
</dbReference>
<evidence type="ECO:0000256" key="11">
    <source>
        <dbReference type="HAMAP-Rule" id="MF_01487"/>
    </source>
</evidence>
<dbReference type="Pfam" id="PF21185">
    <property type="entry name" value="RecD_N"/>
    <property type="match status" value="1"/>
</dbReference>
<comment type="function">
    <text evidence="11">A helicase/nuclease that prepares dsDNA breaks (DSB) for recombinational DNA repair. Binds to DSBs and unwinds DNA via a highly rapid and processive ATP-dependent bidirectional helicase activity. Unwinds dsDNA until it encounters a Chi (crossover hotspot instigator) sequence from the 3' direction. Cuts ssDNA a few nucleotides 3' to the Chi site. The properties and activities of the enzyme are changed at Chi. The Chi-altered holoenzyme produces a long 3'-ssDNA overhang and facilitates RecA-binding to the ssDNA for homologous DNA recombination and repair. Holoenzyme degrades any linearized DNA that is unable to undergo homologous recombination. In the holoenzyme this subunit has ssDNA-dependent ATPase and 5'-3' helicase activity. When added to pre-assembled RecBC greatly stimulates nuclease activity and augments holoenzyme processivity. Negatively regulates the RecA-loading ability of RecBCD.</text>
</comment>
<feature type="binding site" evidence="11">
    <location>
        <begin position="194"/>
        <end position="201"/>
    </location>
    <ligand>
        <name>ATP</name>
        <dbReference type="ChEBI" id="CHEBI:30616"/>
    </ligand>
</feature>
<dbReference type="EMBL" id="CADCTF010000094">
    <property type="protein sequence ID" value="CAA9242925.1"/>
    <property type="molecule type" value="Genomic_DNA"/>
</dbReference>
<dbReference type="Pfam" id="PF13245">
    <property type="entry name" value="AAA_19"/>
    <property type="match status" value="1"/>
</dbReference>
<dbReference type="HAMAP" id="MF_01487">
    <property type="entry name" value="RecD"/>
    <property type="match status" value="1"/>
</dbReference>
<evidence type="ECO:0000256" key="2">
    <source>
        <dbReference type="ARBA" id="ARBA00022741"/>
    </source>
</evidence>
<evidence type="ECO:0000256" key="1">
    <source>
        <dbReference type="ARBA" id="ARBA00022722"/>
    </source>
</evidence>
<dbReference type="GO" id="GO:0008854">
    <property type="term" value="F:exodeoxyribonuclease V activity"/>
    <property type="evidence" value="ECO:0007669"/>
    <property type="project" value="InterPro"/>
</dbReference>
<keyword evidence="4 11" id="KW-0378">Hydrolase</keyword>
<dbReference type="AlphaFoldDB" id="A0A6J4I703"/>
<dbReference type="SMART" id="SM00382">
    <property type="entry name" value="AAA"/>
    <property type="match status" value="1"/>
</dbReference>
<dbReference type="PANTHER" id="PTHR43788:SF6">
    <property type="entry name" value="DNA HELICASE B"/>
    <property type="match status" value="1"/>
</dbReference>
<evidence type="ECO:0000259" key="12">
    <source>
        <dbReference type="SMART" id="SM00382"/>
    </source>
</evidence>
<keyword evidence="3 11" id="KW-0227">DNA damage</keyword>
<keyword evidence="9 11" id="KW-0234">DNA repair</keyword>
<evidence type="ECO:0000256" key="3">
    <source>
        <dbReference type="ARBA" id="ARBA00022763"/>
    </source>
</evidence>
<keyword evidence="6 11" id="KW-0269">Exonuclease</keyword>
<dbReference type="InterPro" id="IPR041851">
    <property type="entry name" value="RecD_N_sf"/>
</dbReference>
<comment type="similarity">
    <text evidence="11">Belongs to the RecD family.</text>
</comment>
<dbReference type="Pfam" id="PF13538">
    <property type="entry name" value="UvrD_C_2"/>
    <property type="match status" value="1"/>
</dbReference>
<keyword evidence="10 11" id="KW-0413">Isomerase</keyword>
<evidence type="ECO:0000313" key="13">
    <source>
        <dbReference type="EMBL" id="CAA9242925.1"/>
    </source>
</evidence>
<dbReference type="GO" id="GO:0000724">
    <property type="term" value="P:double-strand break repair via homologous recombination"/>
    <property type="evidence" value="ECO:0007669"/>
    <property type="project" value="UniProtKB-UniRule"/>
</dbReference>
<dbReference type="PANTHER" id="PTHR43788">
    <property type="entry name" value="DNA2/NAM7 HELICASE FAMILY MEMBER"/>
    <property type="match status" value="1"/>
</dbReference>
<proteinExistence type="inferred from homology"/>
<dbReference type="GO" id="GO:0003677">
    <property type="term" value="F:DNA binding"/>
    <property type="evidence" value="ECO:0007669"/>
    <property type="project" value="UniProtKB-UniRule"/>
</dbReference>
<evidence type="ECO:0000256" key="10">
    <source>
        <dbReference type="ARBA" id="ARBA00023235"/>
    </source>
</evidence>
<dbReference type="InterPro" id="IPR027785">
    <property type="entry name" value="UvrD-like_helicase_C"/>
</dbReference>
<dbReference type="InterPro" id="IPR003593">
    <property type="entry name" value="AAA+_ATPase"/>
</dbReference>
<evidence type="ECO:0000256" key="6">
    <source>
        <dbReference type="ARBA" id="ARBA00022839"/>
    </source>
</evidence>
<evidence type="ECO:0000256" key="5">
    <source>
        <dbReference type="ARBA" id="ARBA00022806"/>
    </source>
</evidence>
<dbReference type="GO" id="GO:0005524">
    <property type="term" value="F:ATP binding"/>
    <property type="evidence" value="ECO:0007669"/>
    <property type="project" value="UniProtKB-UniRule"/>
</dbReference>
<dbReference type="Gene3D" id="3.40.50.300">
    <property type="entry name" value="P-loop containing nucleotide triphosphate hydrolases"/>
    <property type="match status" value="3"/>
</dbReference>
<evidence type="ECO:0000256" key="8">
    <source>
        <dbReference type="ARBA" id="ARBA00023125"/>
    </source>
</evidence>
<feature type="domain" description="AAA+ ATPase" evidence="12">
    <location>
        <begin position="186"/>
        <end position="455"/>
    </location>
</feature>